<evidence type="ECO:0000313" key="2">
    <source>
        <dbReference type="Proteomes" id="UP000593571"/>
    </source>
</evidence>
<organism evidence="1 2">
    <name type="scientific">Rousettus aegyptiacus</name>
    <name type="common">Egyptian fruit bat</name>
    <name type="synonym">Pteropus aegyptiacus</name>
    <dbReference type="NCBI Taxonomy" id="9407"/>
    <lineage>
        <taxon>Eukaryota</taxon>
        <taxon>Metazoa</taxon>
        <taxon>Chordata</taxon>
        <taxon>Craniata</taxon>
        <taxon>Vertebrata</taxon>
        <taxon>Euteleostomi</taxon>
        <taxon>Mammalia</taxon>
        <taxon>Eutheria</taxon>
        <taxon>Laurasiatheria</taxon>
        <taxon>Chiroptera</taxon>
        <taxon>Yinpterochiroptera</taxon>
        <taxon>Pteropodoidea</taxon>
        <taxon>Pteropodidae</taxon>
        <taxon>Rousettinae</taxon>
        <taxon>Rousettus</taxon>
    </lineage>
</organism>
<dbReference type="EMBL" id="JACASE010000016">
    <property type="protein sequence ID" value="KAF6401594.1"/>
    <property type="molecule type" value="Genomic_DNA"/>
</dbReference>
<reference evidence="1 2" key="1">
    <citation type="journal article" date="2020" name="Nature">
        <title>Six reference-quality genomes reveal evolution of bat adaptations.</title>
        <authorList>
            <person name="Jebb D."/>
            <person name="Huang Z."/>
            <person name="Pippel M."/>
            <person name="Hughes G.M."/>
            <person name="Lavrichenko K."/>
            <person name="Devanna P."/>
            <person name="Winkler S."/>
            <person name="Jermiin L.S."/>
            <person name="Skirmuntt E.C."/>
            <person name="Katzourakis A."/>
            <person name="Burkitt-Gray L."/>
            <person name="Ray D.A."/>
            <person name="Sullivan K.A.M."/>
            <person name="Roscito J.G."/>
            <person name="Kirilenko B.M."/>
            <person name="Davalos L.M."/>
            <person name="Corthals A.P."/>
            <person name="Power M.L."/>
            <person name="Jones G."/>
            <person name="Ransome R.D."/>
            <person name="Dechmann D.K.N."/>
            <person name="Locatelli A.G."/>
            <person name="Puechmaille S.J."/>
            <person name="Fedrigo O."/>
            <person name="Jarvis E.D."/>
            <person name="Hiller M."/>
            <person name="Vernes S.C."/>
            <person name="Myers E.W."/>
            <person name="Teeling E.C."/>
        </authorList>
    </citation>
    <scope>NUCLEOTIDE SEQUENCE [LARGE SCALE GENOMIC DNA]</scope>
    <source>
        <strain evidence="1">MRouAeg1</strain>
        <tissue evidence="1">Muscle</tissue>
    </source>
</reference>
<evidence type="ECO:0000313" key="1">
    <source>
        <dbReference type="EMBL" id="KAF6401594.1"/>
    </source>
</evidence>
<gene>
    <name evidence="1" type="ORF">HJG63_009645</name>
</gene>
<keyword evidence="2" id="KW-1185">Reference proteome</keyword>
<protein>
    <submittedName>
        <fullName evidence="1">Uncharacterized protein</fullName>
    </submittedName>
</protein>
<comment type="caution">
    <text evidence="1">The sequence shown here is derived from an EMBL/GenBank/DDBJ whole genome shotgun (WGS) entry which is preliminary data.</text>
</comment>
<dbReference type="Proteomes" id="UP000593571">
    <property type="component" value="Unassembled WGS sequence"/>
</dbReference>
<accession>A0A7J8BS73</accession>
<dbReference type="AlphaFoldDB" id="A0A7J8BS73"/>
<proteinExistence type="predicted"/>
<name>A0A7J8BS73_ROUAE</name>
<sequence length="151" mass="16601">MAQRPGGQAPPPAGRPVTRPHLHQILSPRAAVVVKRDNTNKALGTASGTYEVLRKQPFLWLPLRSNYPRESEDQSVQFHGNDCGDLNCAETQGSSGRELVEPRVALGTTATQLAICPASSFMSVRKILPCFLQVFLRFVPGVLSLQLMWFC</sequence>